<dbReference type="PROSITE" id="PS00360">
    <property type="entry name" value="RIBOSOMAL_S9"/>
    <property type="match status" value="1"/>
</dbReference>
<dbReference type="Pfam" id="PF00380">
    <property type="entry name" value="Ribosomal_S9"/>
    <property type="match status" value="1"/>
</dbReference>
<protein>
    <recommendedName>
        <fullName evidence="4 5">Small ribosomal subunit protein uS9</fullName>
    </recommendedName>
</protein>
<dbReference type="GO" id="GO:0006412">
    <property type="term" value="P:translation"/>
    <property type="evidence" value="ECO:0007669"/>
    <property type="project" value="UniProtKB-UniRule"/>
</dbReference>
<feature type="compositionally biased region" description="Basic and acidic residues" evidence="7">
    <location>
        <begin position="111"/>
        <end position="120"/>
    </location>
</feature>
<evidence type="ECO:0000256" key="2">
    <source>
        <dbReference type="ARBA" id="ARBA00022980"/>
    </source>
</evidence>
<evidence type="ECO:0000313" key="8">
    <source>
        <dbReference type="EMBL" id="OGF19253.1"/>
    </source>
</evidence>
<evidence type="ECO:0000313" key="9">
    <source>
        <dbReference type="Proteomes" id="UP000177878"/>
    </source>
</evidence>
<dbReference type="PANTHER" id="PTHR21569">
    <property type="entry name" value="RIBOSOMAL PROTEIN S9"/>
    <property type="match status" value="1"/>
</dbReference>
<dbReference type="Proteomes" id="UP000177878">
    <property type="component" value="Unassembled WGS sequence"/>
</dbReference>
<keyword evidence="3 5" id="KW-0687">Ribonucleoprotein</keyword>
<proteinExistence type="inferred from homology"/>
<evidence type="ECO:0000256" key="7">
    <source>
        <dbReference type="SAM" id="MobiDB-lite"/>
    </source>
</evidence>
<dbReference type="InterPro" id="IPR023035">
    <property type="entry name" value="Ribosomal_uS9_bac/plastid"/>
</dbReference>
<dbReference type="NCBIfam" id="NF001099">
    <property type="entry name" value="PRK00132.1"/>
    <property type="match status" value="1"/>
</dbReference>
<dbReference type="PANTHER" id="PTHR21569:SF1">
    <property type="entry name" value="SMALL RIBOSOMAL SUBUNIT PROTEIN US9M"/>
    <property type="match status" value="1"/>
</dbReference>
<dbReference type="GO" id="GO:0005737">
    <property type="term" value="C:cytoplasm"/>
    <property type="evidence" value="ECO:0007669"/>
    <property type="project" value="UniProtKB-ARBA"/>
</dbReference>
<dbReference type="GO" id="GO:0003735">
    <property type="term" value="F:structural constituent of ribosome"/>
    <property type="evidence" value="ECO:0007669"/>
    <property type="project" value="InterPro"/>
</dbReference>
<dbReference type="SUPFAM" id="SSF54211">
    <property type="entry name" value="Ribosomal protein S5 domain 2-like"/>
    <property type="match status" value="1"/>
</dbReference>
<accession>A0A1F5RYD4</accession>
<reference evidence="8 9" key="1">
    <citation type="journal article" date="2016" name="Nat. Commun.">
        <title>Thousands of microbial genomes shed light on interconnected biogeochemical processes in an aquifer system.</title>
        <authorList>
            <person name="Anantharaman K."/>
            <person name="Brown C.T."/>
            <person name="Hug L.A."/>
            <person name="Sharon I."/>
            <person name="Castelle C.J."/>
            <person name="Probst A.J."/>
            <person name="Thomas B.C."/>
            <person name="Singh A."/>
            <person name="Wilkins M.J."/>
            <person name="Karaoz U."/>
            <person name="Brodie E.L."/>
            <person name="Williams K.H."/>
            <person name="Hubbard S.S."/>
            <person name="Banfield J.F."/>
        </authorList>
    </citation>
    <scope>NUCLEOTIDE SEQUENCE [LARGE SCALE GENOMIC DNA]</scope>
</reference>
<dbReference type="InterPro" id="IPR020568">
    <property type="entry name" value="Ribosomal_Su5_D2-typ_SF"/>
</dbReference>
<dbReference type="AlphaFoldDB" id="A0A1F5RYD4"/>
<keyword evidence="2 5" id="KW-0689">Ribosomal protein</keyword>
<comment type="caution">
    <text evidence="8">The sequence shown here is derived from an EMBL/GenBank/DDBJ whole genome shotgun (WGS) entry which is preliminary data.</text>
</comment>
<dbReference type="InterPro" id="IPR014721">
    <property type="entry name" value="Ribsml_uS5_D2-typ_fold_subgr"/>
</dbReference>
<dbReference type="Gene3D" id="3.30.230.10">
    <property type="match status" value="1"/>
</dbReference>
<gene>
    <name evidence="5" type="primary">rpsI</name>
    <name evidence="8" type="ORF">A3I35_00130</name>
</gene>
<sequence>MEKENKTIELKGRYIFAAGRRKRAVAQVRMYKNGKGAMTINDKKITEYFPIAEYAQLVLTPLKLVGLEDKVDCSIIVRGGGKRGQAEAVRHGLARALIIIDKELKPALKAEKLLTRDPRRKERKKPGLKKARRAEQWSKR</sequence>
<evidence type="ECO:0000256" key="3">
    <source>
        <dbReference type="ARBA" id="ARBA00023274"/>
    </source>
</evidence>
<dbReference type="STRING" id="1797988.A3I35_00130"/>
<dbReference type="InterPro" id="IPR020574">
    <property type="entry name" value="Ribosomal_uS9_CS"/>
</dbReference>
<evidence type="ECO:0000256" key="1">
    <source>
        <dbReference type="ARBA" id="ARBA00005251"/>
    </source>
</evidence>
<dbReference type="EMBL" id="MFFV01000036">
    <property type="protein sequence ID" value="OGF19253.1"/>
    <property type="molecule type" value="Genomic_DNA"/>
</dbReference>
<dbReference type="GO" id="GO:0015935">
    <property type="term" value="C:small ribosomal subunit"/>
    <property type="evidence" value="ECO:0007669"/>
    <property type="project" value="TreeGrafter"/>
</dbReference>
<evidence type="ECO:0000256" key="6">
    <source>
        <dbReference type="RuleBase" id="RU003815"/>
    </source>
</evidence>
<dbReference type="FunFam" id="3.30.230.10:FF:000001">
    <property type="entry name" value="30S ribosomal protein S9"/>
    <property type="match status" value="1"/>
</dbReference>
<feature type="compositionally biased region" description="Basic residues" evidence="7">
    <location>
        <begin position="121"/>
        <end position="132"/>
    </location>
</feature>
<dbReference type="InterPro" id="IPR000754">
    <property type="entry name" value="Ribosomal_uS9"/>
</dbReference>
<evidence type="ECO:0000256" key="5">
    <source>
        <dbReference type="HAMAP-Rule" id="MF_00532"/>
    </source>
</evidence>
<dbReference type="GO" id="GO:0003723">
    <property type="term" value="F:RNA binding"/>
    <property type="evidence" value="ECO:0007669"/>
    <property type="project" value="TreeGrafter"/>
</dbReference>
<dbReference type="HAMAP" id="MF_00532_B">
    <property type="entry name" value="Ribosomal_uS9_B"/>
    <property type="match status" value="1"/>
</dbReference>
<evidence type="ECO:0000256" key="4">
    <source>
        <dbReference type="ARBA" id="ARBA00035259"/>
    </source>
</evidence>
<name>A0A1F5RYD4_9BACT</name>
<comment type="similarity">
    <text evidence="1 5 6">Belongs to the universal ribosomal protein uS9 family.</text>
</comment>
<organism evidence="8 9">
    <name type="scientific">Candidatus Falkowbacteria bacterium RIFCSPLOWO2_02_FULL_45_15</name>
    <dbReference type="NCBI Taxonomy" id="1797988"/>
    <lineage>
        <taxon>Bacteria</taxon>
        <taxon>Candidatus Falkowiibacteriota</taxon>
    </lineage>
</organism>
<feature type="region of interest" description="Disordered" evidence="7">
    <location>
        <begin position="111"/>
        <end position="140"/>
    </location>
</feature>